<evidence type="ECO:0000259" key="2">
    <source>
        <dbReference type="Pfam" id="PF08327"/>
    </source>
</evidence>
<dbReference type="Pfam" id="PF08327">
    <property type="entry name" value="AHSA1"/>
    <property type="match status" value="1"/>
</dbReference>
<evidence type="ECO:0000313" key="4">
    <source>
        <dbReference type="Proteomes" id="UP000244810"/>
    </source>
</evidence>
<feature type="domain" description="Activator of Hsp90 ATPase homologue 1/2-like C-terminal" evidence="2">
    <location>
        <begin position="21"/>
        <end position="153"/>
    </location>
</feature>
<dbReference type="RefSeq" id="WP_107752156.1">
    <property type="nucleotide sequence ID" value="NZ_QBKF01000006.1"/>
</dbReference>
<dbReference type="Proteomes" id="UP000244810">
    <property type="component" value="Unassembled WGS sequence"/>
</dbReference>
<dbReference type="OrthoDB" id="9805228at2"/>
<sequence>MLTQVTREGASSLVLTRRLEATPARVWDALTRAGLLTRWMLGPPGWPMVRCQFAAKAGGLMHVEWSDRMGRTLTLTGEVIEAEPPWRMLHVERLHLPDPSPENVVETLLAPDGTGTRLMLHMTFPDPAARDEMLAGGLVEGMEESFVRLETVLAEDG</sequence>
<name>A0A2T7UR62_9RHOB</name>
<dbReference type="AlphaFoldDB" id="A0A2T7UR62"/>
<dbReference type="InterPro" id="IPR023393">
    <property type="entry name" value="START-like_dom_sf"/>
</dbReference>
<comment type="similarity">
    <text evidence="1">Belongs to the AHA1 family.</text>
</comment>
<reference evidence="3 4" key="1">
    <citation type="journal article" date="2011" name="Syst. Appl. Microbiol.">
        <title>Defluviimonas denitrificans gen. nov., sp. nov., and Pararhodobacter aggregans gen. nov., sp. nov., non-phototrophic Rhodobacteraceae from the biofilter of a marine aquaculture.</title>
        <authorList>
            <person name="Foesel B.U."/>
            <person name="Drake H.L."/>
            <person name="Schramm A."/>
        </authorList>
    </citation>
    <scope>NUCLEOTIDE SEQUENCE [LARGE SCALE GENOMIC DNA]</scope>
    <source>
        <strain evidence="3 4">D1-19</strain>
    </source>
</reference>
<keyword evidence="4" id="KW-1185">Reference proteome</keyword>
<evidence type="ECO:0000256" key="1">
    <source>
        <dbReference type="ARBA" id="ARBA00006817"/>
    </source>
</evidence>
<comment type="caution">
    <text evidence="3">The sequence shown here is derived from an EMBL/GenBank/DDBJ whole genome shotgun (WGS) entry which is preliminary data.</text>
</comment>
<dbReference type="EMBL" id="QDDR01000006">
    <property type="protein sequence ID" value="PVE47144.1"/>
    <property type="molecule type" value="Genomic_DNA"/>
</dbReference>
<proteinExistence type="inferred from homology"/>
<protein>
    <recommendedName>
        <fullName evidence="2">Activator of Hsp90 ATPase homologue 1/2-like C-terminal domain-containing protein</fullName>
    </recommendedName>
</protein>
<dbReference type="InterPro" id="IPR013538">
    <property type="entry name" value="ASHA1/2-like_C"/>
</dbReference>
<accession>A0A2T7UR62</accession>
<organism evidence="3 4">
    <name type="scientific">Pararhodobacter aggregans</name>
    <dbReference type="NCBI Taxonomy" id="404875"/>
    <lineage>
        <taxon>Bacteria</taxon>
        <taxon>Pseudomonadati</taxon>
        <taxon>Pseudomonadota</taxon>
        <taxon>Alphaproteobacteria</taxon>
        <taxon>Rhodobacterales</taxon>
        <taxon>Paracoccaceae</taxon>
        <taxon>Pararhodobacter</taxon>
    </lineage>
</organism>
<dbReference type="Gene3D" id="3.30.530.20">
    <property type="match status" value="1"/>
</dbReference>
<evidence type="ECO:0000313" key="3">
    <source>
        <dbReference type="EMBL" id="PVE47144.1"/>
    </source>
</evidence>
<dbReference type="SUPFAM" id="SSF55961">
    <property type="entry name" value="Bet v1-like"/>
    <property type="match status" value="1"/>
</dbReference>
<gene>
    <name evidence="3" type="ORF">DDE23_12920</name>
</gene>